<feature type="region of interest" description="Disordered" evidence="1">
    <location>
        <begin position="1"/>
        <end position="41"/>
    </location>
</feature>
<evidence type="ECO:0000256" key="1">
    <source>
        <dbReference type="SAM" id="MobiDB-lite"/>
    </source>
</evidence>
<reference evidence="3" key="2">
    <citation type="submission" date="2019-10" db="EMBL/GenBank/DDBJ databases">
        <authorList>
            <consortium name="NCBI Genome Project"/>
        </authorList>
    </citation>
    <scope>NUCLEOTIDE SEQUENCE</scope>
    <source>
        <strain evidence="3">NI907</strain>
    </source>
</reference>
<dbReference type="GO" id="GO:0006508">
    <property type="term" value="P:proteolysis"/>
    <property type="evidence" value="ECO:0007669"/>
    <property type="project" value="InterPro"/>
</dbReference>
<proteinExistence type="predicted"/>
<protein>
    <recommendedName>
        <fullName evidence="4">Peptidase S8/S53 domain-containing protein</fullName>
    </recommendedName>
</protein>
<feature type="compositionally biased region" description="Basic and acidic residues" evidence="1">
    <location>
        <begin position="1"/>
        <end position="16"/>
    </location>
</feature>
<gene>
    <name evidence="3" type="ORF">PgNI_06526</name>
</gene>
<dbReference type="Proteomes" id="UP000515153">
    <property type="component" value="Chromosome I"/>
</dbReference>
<accession>A0A6P8B3E1</accession>
<sequence>MLEQLRNDVRRDDKPEINIVDDTSGWTPSSNPADQKKTASSIAENHRANFNTEHTWTIPISPIYPHLSPRSTNETERVKVALIDDGIDVIDLDTYGNRVQAAGDSFFPSINGAKRPWNHTIMGHGTIMANMIARINPMVSLAVLKLWDELAPEGTRIIYPRQPPRRSVALSAAE</sequence>
<dbReference type="GO" id="GO:0004252">
    <property type="term" value="F:serine-type endopeptidase activity"/>
    <property type="evidence" value="ECO:0007669"/>
    <property type="project" value="InterPro"/>
</dbReference>
<dbReference type="RefSeq" id="XP_030981756.1">
    <property type="nucleotide sequence ID" value="XM_031126549.1"/>
</dbReference>
<dbReference type="AlphaFoldDB" id="A0A6P8B3E1"/>
<reference evidence="3" key="3">
    <citation type="submission" date="2025-08" db="UniProtKB">
        <authorList>
            <consortium name="RefSeq"/>
        </authorList>
    </citation>
    <scope>IDENTIFICATION</scope>
    <source>
        <strain evidence="3">NI907</strain>
    </source>
</reference>
<evidence type="ECO:0000313" key="2">
    <source>
        <dbReference type="Proteomes" id="UP000515153"/>
    </source>
</evidence>
<keyword evidence="2" id="KW-1185">Reference proteome</keyword>
<reference evidence="2 3" key="1">
    <citation type="journal article" date="2019" name="Mol. Biol. Evol.">
        <title>Blast fungal genomes show frequent chromosomal changes, gene gains and losses, and effector gene turnover.</title>
        <authorList>
            <person name="Gomez Luciano L.B."/>
            <person name="Jason Tsai I."/>
            <person name="Chuma I."/>
            <person name="Tosa Y."/>
            <person name="Chen Y.H."/>
            <person name="Li J.Y."/>
            <person name="Li M.Y."/>
            <person name="Jade Lu M.Y."/>
            <person name="Nakayashiki H."/>
            <person name="Li W.H."/>
        </authorList>
    </citation>
    <scope>NUCLEOTIDE SEQUENCE [LARGE SCALE GENOMIC DNA]</scope>
    <source>
        <strain evidence="2 3">NI907</strain>
    </source>
</reference>
<organism evidence="2 3">
    <name type="scientific">Pyricularia grisea</name>
    <name type="common">Crabgrass-specific blast fungus</name>
    <name type="synonym">Magnaporthe grisea</name>
    <dbReference type="NCBI Taxonomy" id="148305"/>
    <lineage>
        <taxon>Eukaryota</taxon>
        <taxon>Fungi</taxon>
        <taxon>Dikarya</taxon>
        <taxon>Ascomycota</taxon>
        <taxon>Pezizomycotina</taxon>
        <taxon>Sordariomycetes</taxon>
        <taxon>Sordariomycetidae</taxon>
        <taxon>Magnaporthales</taxon>
        <taxon>Pyriculariaceae</taxon>
        <taxon>Pyricularia</taxon>
    </lineage>
</organism>
<name>A0A6P8B3E1_PYRGI</name>
<dbReference type="SUPFAM" id="SSF52743">
    <property type="entry name" value="Subtilisin-like"/>
    <property type="match status" value="1"/>
</dbReference>
<evidence type="ECO:0000313" key="3">
    <source>
        <dbReference type="RefSeq" id="XP_030981756.1"/>
    </source>
</evidence>
<dbReference type="Gene3D" id="3.40.50.200">
    <property type="entry name" value="Peptidase S8/S53 domain"/>
    <property type="match status" value="1"/>
</dbReference>
<dbReference type="InterPro" id="IPR036852">
    <property type="entry name" value="Peptidase_S8/S53_dom_sf"/>
</dbReference>
<feature type="compositionally biased region" description="Polar residues" evidence="1">
    <location>
        <begin position="24"/>
        <end position="41"/>
    </location>
</feature>
<evidence type="ECO:0008006" key="4">
    <source>
        <dbReference type="Google" id="ProtNLM"/>
    </source>
</evidence>
<dbReference type="GeneID" id="41961458"/>
<dbReference type="KEGG" id="pgri:PgNI_06526"/>